<evidence type="ECO:0008006" key="4">
    <source>
        <dbReference type="Google" id="ProtNLM"/>
    </source>
</evidence>
<dbReference type="GeneID" id="38133057"/>
<feature type="signal peptide" evidence="1">
    <location>
        <begin position="1"/>
        <end position="18"/>
    </location>
</feature>
<evidence type="ECO:0000256" key="1">
    <source>
        <dbReference type="SAM" id="SignalP"/>
    </source>
</evidence>
<dbReference type="Proteomes" id="UP000253729">
    <property type="component" value="Unassembled WGS sequence"/>
</dbReference>
<keyword evidence="1" id="KW-0732">Signal</keyword>
<reference evidence="2 3" key="1">
    <citation type="submission" date="2018-07" db="EMBL/GenBank/DDBJ databases">
        <title>The genomes of Aspergillus section Nigri reveals drivers in fungal speciation.</title>
        <authorList>
            <consortium name="DOE Joint Genome Institute"/>
            <person name="Vesth T.C."/>
            <person name="Nybo J."/>
            <person name="Theobald S."/>
            <person name="Brandl J."/>
            <person name="Frisvad J.C."/>
            <person name="Nielsen K.F."/>
            <person name="Lyhne E.K."/>
            <person name="Kogle M.E."/>
            <person name="Kuo A."/>
            <person name="Riley R."/>
            <person name="Clum A."/>
            <person name="Nolan M."/>
            <person name="Lipzen A."/>
            <person name="Salamov A."/>
            <person name="Henrissat B."/>
            <person name="Wiebenga A."/>
            <person name="De vries R.P."/>
            <person name="Grigoriev I.V."/>
            <person name="Mortensen U.H."/>
            <person name="Andersen M.R."/>
            <person name="Baker S.E."/>
        </authorList>
    </citation>
    <scope>NUCLEOTIDE SEQUENCE [LARGE SCALE GENOMIC DNA]</scope>
    <source>
        <strain evidence="2 3">CBS 139.54b</strain>
    </source>
</reference>
<evidence type="ECO:0000313" key="2">
    <source>
        <dbReference type="EMBL" id="RDH38059.1"/>
    </source>
</evidence>
<name>A0A3F3QGJ2_9EURO</name>
<organism evidence="2 3">
    <name type="scientific">Aspergillus welwitschiae</name>
    <dbReference type="NCBI Taxonomy" id="1341132"/>
    <lineage>
        <taxon>Eukaryota</taxon>
        <taxon>Fungi</taxon>
        <taxon>Dikarya</taxon>
        <taxon>Ascomycota</taxon>
        <taxon>Pezizomycotina</taxon>
        <taxon>Eurotiomycetes</taxon>
        <taxon>Eurotiomycetidae</taxon>
        <taxon>Eurotiales</taxon>
        <taxon>Aspergillaceae</taxon>
        <taxon>Aspergillus</taxon>
        <taxon>Aspergillus subgen. Circumdati</taxon>
    </lineage>
</organism>
<dbReference type="EMBL" id="KZ852034">
    <property type="protein sequence ID" value="RDH38059.1"/>
    <property type="molecule type" value="Genomic_DNA"/>
</dbReference>
<sequence length="92" mass="10670">MQALLALLLIASAEEYLCVRVCCCHLREAMLFSLCSAHHHYAYRNRCVYVCVCSADDDDDGIYNWHHHIIQRRKLEERETNISRVAADFAAK</sequence>
<gene>
    <name evidence="2" type="ORF">BDQ94DRAFT_135589</name>
</gene>
<accession>A0A3F3QGJ2</accession>
<dbReference type="AlphaFoldDB" id="A0A3F3QGJ2"/>
<feature type="chain" id="PRO_5017558375" description="Secreted protein" evidence="1">
    <location>
        <begin position="19"/>
        <end position="92"/>
    </location>
</feature>
<evidence type="ECO:0000313" key="3">
    <source>
        <dbReference type="Proteomes" id="UP000253729"/>
    </source>
</evidence>
<proteinExistence type="predicted"/>
<keyword evidence="3" id="KW-1185">Reference proteome</keyword>
<protein>
    <recommendedName>
        <fullName evidence="4">Secreted protein</fullName>
    </recommendedName>
</protein>
<dbReference type="RefSeq" id="XP_026631081.1">
    <property type="nucleotide sequence ID" value="XM_026764701.1"/>
</dbReference>